<sequence>MQSKRVEDANNSLFYSLEGQLIKTKIEFILIFDQGSITNRWIRALFSITKRKSKEIQYDIAHYRNPSSDTKLLAFYTKQQLIFPIRCDSNGNSSLTSAEKKQDAIYSR</sequence>
<comment type="caution">
    <text evidence="1">The sequence shown here is derived from an EMBL/GenBank/DDBJ whole genome shotgun (WGS) entry which is preliminary data.</text>
</comment>
<name>A0A0V0TQ92_9BILA</name>
<dbReference type="AlphaFoldDB" id="A0A0V0TQ92"/>
<dbReference type="Proteomes" id="UP000055048">
    <property type="component" value="Unassembled WGS sequence"/>
</dbReference>
<dbReference type="EMBL" id="JYDJ01000178">
    <property type="protein sequence ID" value="KRX41194.1"/>
    <property type="molecule type" value="Genomic_DNA"/>
</dbReference>
<organism evidence="1 2">
    <name type="scientific">Trichinella murrelli</name>
    <dbReference type="NCBI Taxonomy" id="144512"/>
    <lineage>
        <taxon>Eukaryota</taxon>
        <taxon>Metazoa</taxon>
        <taxon>Ecdysozoa</taxon>
        <taxon>Nematoda</taxon>
        <taxon>Enoplea</taxon>
        <taxon>Dorylaimia</taxon>
        <taxon>Trichinellida</taxon>
        <taxon>Trichinellidae</taxon>
        <taxon>Trichinella</taxon>
    </lineage>
</organism>
<reference evidence="1 2" key="1">
    <citation type="submission" date="2015-01" db="EMBL/GenBank/DDBJ databases">
        <title>Evolution of Trichinella species and genotypes.</title>
        <authorList>
            <person name="Korhonen P.K."/>
            <person name="Edoardo P."/>
            <person name="Giuseppe L.R."/>
            <person name="Gasser R.B."/>
        </authorList>
    </citation>
    <scope>NUCLEOTIDE SEQUENCE [LARGE SCALE GENOMIC DNA]</scope>
    <source>
        <strain evidence="1">ISS417</strain>
    </source>
</reference>
<protein>
    <recommendedName>
        <fullName evidence="3">PH domain-containing protein</fullName>
    </recommendedName>
</protein>
<evidence type="ECO:0000313" key="2">
    <source>
        <dbReference type="Proteomes" id="UP000055048"/>
    </source>
</evidence>
<accession>A0A0V0TQ92</accession>
<gene>
    <name evidence="1" type="ORF">T05_2724</name>
</gene>
<keyword evidence="2" id="KW-1185">Reference proteome</keyword>
<evidence type="ECO:0008006" key="3">
    <source>
        <dbReference type="Google" id="ProtNLM"/>
    </source>
</evidence>
<evidence type="ECO:0000313" key="1">
    <source>
        <dbReference type="EMBL" id="KRX41194.1"/>
    </source>
</evidence>
<proteinExistence type="predicted"/>